<dbReference type="AlphaFoldDB" id="A0A1E5VLD7"/>
<name>A0A1E5VLD7_9POAL</name>
<comment type="caution">
    <text evidence="1">The sequence shown here is derived from an EMBL/GenBank/DDBJ whole genome shotgun (WGS) entry which is preliminary data.</text>
</comment>
<keyword evidence="2" id="KW-1185">Reference proteome</keyword>
<dbReference type="PANTHER" id="PTHR33074:SF126">
    <property type="entry name" value="OS07G0633300 PROTEIN"/>
    <property type="match status" value="1"/>
</dbReference>
<dbReference type="PANTHER" id="PTHR33074">
    <property type="entry name" value="EXPRESSED PROTEIN-RELATED"/>
    <property type="match status" value="1"/>
</dbReference>
<organism evidence="1 2">
    <name type="scientific">Dichanthelium oligosanthes</name>
    <dbReference type="NCBI Taxonomy" id="888268"/>
    <lineage>
        <taxon>Eukaryota</taxon>
        <taxon>Viridiplantae</taxon>
        <taxon>Streptophyta</taxon>
        <taxon>Embryophyta</taxon>
        <taxon>Tracheophyta</taxon>
        <taxon>Spermatophyta</taxon>
        <taxon>Magnoliopsida</taxon>
        <taxon>Liliopsida</taxon>
        <taxon>Poales</taxon>
        <taxon>Poaceae</taxon>
        <taxon>PACMAD clade</taxon>
        <taxon>Panicoideae</taxon>
        <taxon>Panicodae</taxon>
        <taxon>Paniceae</taxon>
        <taxon>Dichantheliinae</taxon>
        <taxon>Dichanthelium</taxon>
    </lineage>
</organism>
<evidence type="ECO:0000313" key="1">
    <source>
        <dbReference type="EMBL" id="OEL25948.1"/>
    </source>
</evidence>
<gene>
    <name evidence="1" type="ORF">BAE44_0013033</name>
</gene>
<accession>A0A1E5VLD7</accession>
<sequence length="194" mass="21825">MAVETTTAAASSCDWKEFLLDGYAYIGDKRNHTTAADFTRSLDRIVASFWSERQLLPSRLYVHCPDLDPSSFSQLPCILRMVEGLILFRVAIRCRQPRFIFKDECDYFIYDVDGTSLQRIPGPHPVSLRDDDVGSYLAVTATSSPRWAEFLQPEAYVLAIDMGNGELQGVTEFGTVRELCADVICHHGSVSKYN</sequence>
<dbReference type="Proteomes" id="UP000095767">
    <property type="component" value="Unassembled WGS sequence"/>
</dbReference>
<dbReference type="EMBL" id="LWDX02035855">
    <property type="protein sequence ID" value="OEL25948.1"/>
    <property type="molecule type" value="Genomic_DNA"/>
</dbReference>
<dbReference type="OrthoDB" id="604159at2759"/>
<proteinExistence type="predicted"/>
<reference evidence="1 2" key="1">
    <citation type="submission" date="2016-09" db="EMBL/GenBank/DDBJ databases">
        <title>The draft genome of Dichanthelium oligosanthes: A C3 panicoid grass species.</title>
        <authorList>
            <person name="Studer A.J."/>
            <person name="Schnable J.C."/>
            <person name="Brutnell T.P."/>
        </authorList>
    </citation>
    <scope>NUCLEOTIDE SEQUENCE [LARGE SCALE GENOMIC DNA]</scope>
    <source>
        <strain evidence="2">cv. Kellogg 1175</strain>
        <tissue evidence="1">Leaf</tissue>
    </source>
</reference>
<evidence type="ECO:0000313" key="2">
    <source>
        <dbReference type="Proteomes" id="UP000095767"/>
    </source>
</evidence>
<protein>
    <submittedName>
        <fullName evidence="1">Uncharacterized protein</fullName>
    </submittedName>
</protein>